<comment type="caution">
    <text evidence="2">The sequence shown here is derived from an EMBL/GenBank/DDBJ whole genome shotgun (WGS) entry which is preliminary data.</text>
</comment>
<evidence type="ECO:0000313" key="2">
    <source>
        <dbReference type="EMBL" id="GFR65912.1"/>
    </source>
</evidence>
<accession>A0AAV4EY92</accession>
<feature type="region of interest" description="Disordered" evidence="1">
    <location>
        <begin position="17"/>
        <end position="65"/>
    </location>
</feature>
<organism evidence="2 3">
    <name type="scientific">Elysia marginata</name>
    <dbReference type="NCBI Taxonomy" id="1093978"/>
    <lineage>
        <taxon>Eukaryota</taxon>
        <taxon>Metazoa</taxon>
        <taxon>Spiralia</taxon>
        <taxon>Lophotrochozoa</taxon>
        <taxon>Mollusca</taxon>
        <taxon>Gastropoda</taxon>
        <taxon>Heterobranchia</taxon>
        <taxon>Euthyneura</taxon>
        <taxon>Panpulmonata</taxon>
        <taxon>Sacoglossa</taxon>
        <taxon>Placobranchoidea</taxon>
        <taxon>Plakobranchidae</taxon>
        <taxon>Elysia</taxon>
    </lineage>
</organism>
<sequence length="80" mass="8854">MEVDRACTTQVPECYHQSSRSMETRGTQETRAPKDYLEEDSRGRGSNHGTVMGHLEDSGSGPREMEGLCCCPSCPWQEGS</sequence>
<protein>
    <submittedName>
        <fullName evidence="2">Uncharacterized protein</fullName>
    </submittedName>
</protein>
<keyword evidence="3" id="KW-1185">Reference proteome</keyword>
<evidence type="ECO:0000313" key="3">
    <source>
        <dbReference type="Proteomes" id="UP000762676"/>
    </source>
</evidence>
<proteinExistence type="predicted"/>
<feature type="compositionally biased region" description="Basic and acidic residues" evidence="1">
    <location>
        <begin position="22"/>
        <end position="43"/>
    </location>
</feature>
<dbReference type="EMBL" id="BMAT01011062">
    <property type="protein sequence ID" value="GFR65912.1"/>
    <property type="molecule type" value="Genomic_DNA"/>
</dbReference>
<dbReference type="AlphaFoldDB" id="A0AAV4EY92"/>
<gene>
    <name evidence="2" type="ORF">ElyMa_005544400</name>
</gene>
<evidence type="ECO:0000256" key="1">
    <source>
        <dbReference type="SAM" id="MobiDB-lite"/>
    </source>
</evidence>
<reference evidence="2 3" key="1">
    <citation type="journal article" date="2021" name="Elife">
        <title>Chloroplast acquisition without the gene transfer in kleptoplastic sea slugs, Plakobranchus ocellatus.</title>
        <authorList>
            <person name="Maeda T."/>
            <person name="Takahashi S."/>
            <person name="Yoshida T."/>
            <person name="Shimamura S."/>
            <person name="Takaki Y."/>
            <person name="Nagai Y."/>
            <person name="Toyoda A."/>
            <person name="Suzuki Y."/>
            <person name="Arimoto A."/>
            <person name="Ishii H."/>
            <person name="Satoh N."/>
            <person name="Nishiyama T."/>
            <person name="Hasebe M."/>
            <person name="Maruyama T."/>
            <person name="Minagawa J."/>
            <person name="Obokata J."/>
            <person name="Shigenobu S."/>
        </authorList>
    </citation>
    <scope>NUCLEOTIDE SEQUENCE [LARGE SCALE GENOMIC DNA]</scope>
</reference>
<name>A0AAV4EY92_9GAST</name>
<dbReference type="Proteomes" id="UP000762676">
    <property type="component" value="Unassembled WGS sequence"/>
</dbReference>